<evidence type="ECO:0000313" key="2">
    <source>
        <dbReference type="EMBL" id="KAJ8881969.1"/>
    </source>
</evidence>
<sequence>MVARTANSNHTRQQNGFTGHQYSGTSFTNHLLETNLQTRLQTLVFCIAFVIGLRFVRTRPGRIWVNRKPLTRSWSNHVQSSRKGKCVITAAEANKEVAPARTRSGLNPRPGHSGFSHVGIVLNDGVGQRAFVSPPFRFGAAPYSPRFTLVGSQDLDAYGMSRAESLRRPLAVRQLTLRSSHRTPPEHRTRLALVSMARLELKPKMAILHCDWKDIFLCPCRALQPLSQPQPITQSIYSLNTCPLARLPKQLSRNSLGITLGCLWEQSPRHSSARLSGVALSPPDLQQPPASLLDFIPATHNTITTSTTPSMMFICHHHTHLLFHSQHHIYLPQSAISTTVNTSGIVVGGGLRYEGGVVTLSVDRAEVLGDAAQNSHFSLQTSLAWIHAPPAFGVLVGSHATIKAIADPWSRAKRSHSRTESAPLTETTYNDTDLQACTHAIDTYPDTRWVFFFVMNRHSNLQLQANRALCTADITSETAAYTANSSSARQQNGVTSHQRFGASFANQRPVTYTSAGSPANGEPFEACGIQSDTKSVLRVSRMQSEKMYEYQREPPSHFVSIYLSTLCLNVSSTGRPLEKFTAYLQATLHFCSCKQHVGLNRMMPLVGGFSQRYPVSPTLPFRHCYILTSYHPQRLSQDLDVKSGPNLSTPLLAKYLERNIELSVGELEDCSRLGVEKSAGVLGSIDFSPFPPFHKPASLRPPSPWTSRGGVPRNRRIFS</sequence>
<feature type="region of interest" description="Disordered" evidence="1">
    <location>
        <begin position="698"/>
        <end position="719"/>
    </location>
</feature>
<dbReference type="EMBL" id="JARBHB010000006">
    <property type="protein sequence ID" value="KAJ8881969.1"/>
    <property type="molecule type" value="Genomic_DNA"/>
</dbReference>
<evidence type="ECO:0000256" key="1">
    <source>
        <dbReference type="SAM" id="MobiDB-lite"/>
    </source>
</evidence>
<gene>
    <name evidence="2" type="ORF">PR048_018457</name>
</gene>
<accession>A0ABQ9HCH4</accession>
<protein>
    <submittedName>
        <fullName evidence="2">Uncharacterized protein</fullName>
    </submittedName>
</protein>
<keyword evidence="3" id="KW-1185">Reference proteome</keyword>
<name>A0ABQ9HCH4_9NEOP</name>
<comment type="caution">
    <text evidence="2">The sequence shown here is derived from an EMBL/GenBank/DDBJ whole genome shotgun (WGS) entry which is preliminary data.</text>
</comment>
<dbReference type="Proteomes" id="UP001159363">
    <property type="component" value="Chromosome 5"/>
</dbReference>
<organism evidence="2 3">
    <name type="scientific">Dryococelus australis</name>
    <dbReference type="NCBI Taxonomy" id="614101"/>
    <lineage>
        <taxon>Eukaryota</taxon>
        <taxon>Metazoa</taxon>
        <taxon>Ecdysozoa</taxon>
        <taxon>Arthropoda</taxon>
        <taxon>Hexapoda</taxon>
        <taxon>Insecta</taxon>
        <taxon>Pterygota</taxon>
        <taxon>Neoptera</taxon>
        <taxon>Polyneoptera</taxon>
        <taxon>Phasmatodea</taxon>
        <taxon>Verophasmatodea</taxon>
        <taxon>Anareolatae</taxon>
        <taxon>Phasmatidae</taxon>
        <taxon>Eurycanthinae</taxon>
        <taxon>Dryococelus</taxon>
    </lineage>
</organism>
<evidence type="ECO:0000313" key="3">
    <source>
        <dbReference type="Proteomes" id="UP001159363"/>
    </source>
</evidence>
<reference evidence="2 3" key="1">
    <citation type="submission" date="2023-02" db="EMBL/GenBank/DDBJ databases">
        <title>LHISI_Scaffold_Assembly.</title>
        <authorList>
            <person name="Stuart O.P."/>
            <person name="Cleave R."/>
            <person name="Magrath M.J.L."/>
            <person name="Mikheyev A.S."/>
        </authorList>
    </citation>
    <scope>NUCLEOTIDE SEQUENCE [LARGE SCALE GENOMIC DNA]</scope>
    <source>
        <strain evidence="2">Daus_M_001</strain>
        <tissue evidence="2">Leg muscle</tissue>
    </source>
</reference>
<proteinExistence type="predicted"/>
<feature type="region of interest" description="Disordered" evidence="1">
    <location>
        <begin position="1"/>
        <end position="21"/>
    </location>
</feature>